<organism evidence="9 10">
    <name type="scientific">Agromyces mariniharenae</name>
    <dbReference type="NCBI Taxonomy" id="2604423"/>
    <lineage>
        <taxon>Bacteria</taxon>
        <taxon>Bacillati</taxon>
        <taxon>Actinomycetota</taxon>
        <taxon>Actinomycetes</taxon>
        <taxon>Micrococcales</taxon>
        <taxon>Microbacteriaceae</taxon>
        <taxon>Agromyces</taxon>
    </lineage>
</organism>
<feature type="domain" description="EamA" evidence="8">
    <location>
        <begin position="147"/>
        <end position="281"/>
    </location>
</feature>
<feature type="transmembrane region" description="Helical" evidence="7">
    <location>
        <begin position="115"/>
        <end position="135"/>
    </location>
</feature>
<comment type="similarity">
    <text evidence="2">Belongs to the EamA transporter family.</text>
</comment>
<comment type="caution">
    <text evidence="9">The sequence shown here is derived from an EMBL/GenBank/DDBJ whole genome shotgun (WGS) entry which is preliminary data.</text>
</comment>
<comment type="subcellular location">
    <subcellularLocation>
        <location evidence="1">Membrane</location>
        <topology evidence="1">Multi-pass membrane protein</topology>
    </subcellularLocation>
</comment>
<feature type="region of interest" description="Disordered" evidence="6">
    <location>
        <begin position="296"/>
        <end position="328"/>
    </location>
</feature>
<gene>
    <name evidence="9" type="ORF">FYC51_18555</name>
</gene>
<evidence type="ECO:0000256" key="2">
    <source>
        <dbReference type="ARBA" id="ARBA00007362"/>
    </source>
</evidence>
<evidence type="ECO:0000256" key="4">
    <source>
        <dbReference type="ARBA" id="ARBA00022989"/>
    </source>
</evidence>
<accession>A0A5S4V035</accession>
<dbReference type="SUPFAM" id="SSF103481">
    <property type="entry name" value="Multidrug resistance efflux transporter EmrE"/>
    <property type="match status" value="2"/>
</dbReference>
<dbReference type="GO" id="GO:0016020">
    <property type="term" value="C:membrane"/>
    <property type="evidence" value="ECO:0007669"/>
    <property type="project" value="UniProtKB-SubCell"/>
</dbReference>
<evidence type="ECO:0000259" key="8">
    <source>
        <dbReference type="Pfam" id="PF00892"/>
    </source>
</evidence>
<dbReference type="InterPro" id="IPR000620">
    <property type="entry name" value="EamA_dom"/>
</dbReference>
<feature type="transmembrane region" description="Helical" evidence="7">
    <location>
        <begin position="58"/>
        <end position="80"/>
    </location>
</feature>
<sequence>MTPRHLLLGLLVALIWGVNFVAIDLGLRDTPPLVLVALRFALVAVPLVFFVPRPDARWRVIAGIGLFMSAGQFGLLFTAMHLGLPAGLAAVVLQCQMIFTLVIGAVALRERPTRMQLLGALLGVAGLGIVALGRLEGAPGLTAIVPLLICVAAGLSWGIGNVISRSAAGADGFGIVVWSALVVPLPVLALSLLLDGPATVGEAFATIGWETIVSVGFTAGMASLVGYTIWNMLLGKYPAALVAPFALLTPPIGLAAAALALGQVPNALELAGSALLVGGVAVGQVRRRRRPAPVAVEADAAASDASEDRGIAASDRGVHPIPAVQGRS</sequence>
<keyword evidence="3 7" id="KW-0812">Transmembrane</keyword>
<keyword evidence="10" id="KW-1185">Reference proteome</keyword>
<keyword evidence="5 7" id="KW-0472">Membrane</keyword>
<proteinExistence type="inferred from homology"/>
<dbReference type="RefSeq" id="WP_148735217.1">
    <property type="nucleotide sequence ID" value="NZ_VSSB01000002.1"/>
</dbReference>
<dbReference type="PANTHER" id="PTHR32322:SF9">
    <property type="entry name" value="AMINO-ACID METABOLITE EFFLUX PUMP-RELATED"/>
    <property type="match status" value="1"/>
</dbReference>
<feature type="transmembrane region" description="Helical" evidence="7">
    <location>
        <begin position="86"/>
        <end position="108"/>
    </location>
</feature>
<evidence type="ECO:0000256" key="6">
    <source>
        <dbReference type="SAM" id="MobiDB-lite"/>
    </source>
</evidence>
<feature type="transmembrane region" description="Helical" evidence="7">
    <location>
        <begin position="206"/>
        <end position="227"/>
    </location>
</feature>
<feature type="transmembrane region" description="Helical" evidence="7">
    <location>
        <begin position="267"/>
        <end position="285"/>
    </location>
</feature>
<keyword evidence="4 7" id="KW-1133">Transmembrane helix</keyword>
<dbReference type="EMBL" id="VSSB01000002">
    <property type="protein sequence ID" value="TYL51123.1"/>
    <property type="molecule type" value="Genomic_DNA"/>
</dbReference>
<protein>
    <submittedName>
        <fullName evidence="9">EamA family transporter</fullName>
    </submittedName>
</protein>
<dbReference type="Pfam" id="PF00892">
    <property type="entry name" value="EamA"/>
    <property type="match status" value="2"/>
</dbReference>
<evidence type="ECO:0000313" key="9">
    <source>
        <dbReference type="EMBL" id="TYL51123.1"/>
    </source>
</evidence>
<evidence type="ECO:0000256" key="5">
    <source>
        <dbReference type="ARBA" id="ARBA00023136"/>
    </source>
</evidence>
<dbReference type="Proteomes" id="UP000325243">
    <property type="component" value="Unassembled WGS sequence"/>
</dbReference>
<dbReference type="PANTHER" id="PTHR32322">
    <property type="entry name" value="INNER MEMBRANE TRANSPORTER"/>
    <property type="match status" value="1"/>
</dbReference>
<feature type="domain" description="EamA" evidence="8">
    <location>
        <begin position="6"/>
        <end position="130"/>
    </location>
</feature>
<feature type="transmembrane region" description="Helical" evidence="7">
    <location>
        <begin position="32"/>
        <end position="51"/>
    </location>
</feature>
<dbReference type="InterPro" id="IPR050638">
    <property type="entry name" value="AA-Vitamin_Transporters"/>
</dbReference>
<feature type="transmembrane region" description="Helical" evidence="7">
    <location>
        <begin position="175"/>
        <end position="194"/>
    </location>
</feature>
<dbReference type="AlphaFoldDB" id="A0A5S4V035"/>
<feature type="transmembrane region" description="Helical" evidence="7">
    <location>
        <begin position="141"/>
        <end position="163"/>
    </location>
</feature>
<evidence type="ECO:0000256" key="3">
    <source>
        <dbReference type="ARBA" id="ARBA00022692"/>
    </source>
</evidence>
<reference evidence="9 10" key="1">
    <citation type="submission" date="2019-08" db="EMBL/GenBank/DDBJ databases">
        <authorList>
            <person name="Hu J."/>
        </authorList>
    </citation>
    <scope>NUCLEOTIDE SEQUENCE [LARGE SCALE GENOMIC DNA]</scope>
    <source>
        <strain evidence="9 10">NEAU-184</strain>
    </source>
</reference>
<dbReference type="InterPro" id="IPR037185">
    <property type="entry name" value="EmrE-like"/>
</dbReference>
<feature type="transmembrane region" description="Helical" evidence="7">
    <location>
        <begin position="239"/>
        <end position="261"/>
    </location>
</feature>
<evidence type="ECO:0000256" key="7">
    <source>
        <dbReference type="SAM" id="Phobius"/>
    </source>
</evidence>
<name>A0A5S4V035_9MICO</name>
<evidence type="ECO:0000313" key="10">
    <source>
        <dbReference type="Proteomes" id="UP000325243"/>
    </source>
</evidence>
<evidence type="ECO:0000256" key="1">
    <source>
        <dbReference type="ARBA" id="ARBA00004141"/>
    </source>
</evidence>